<feature type="domain" description="ABC transporter" evidence="4">
    <location>
        <begin position="7"/>
        <end position="237"/>
    </location>
</feature>
<dbReference type="Proteomes" id="UP000702544">
    <property type="component" value="Unassembled WGS sequence"/>
</dbReference>
<dbReference type="Pfam" id="PF00005">
    <property type="entry name" value="ABC_tran"/>
    <property type="match status" value="1"/>
</dbReference>
<organism evidence="5 6">
    <name type="scientific">Candidatus Kutchimonas denitrificans</name>
    <dbReference type="NCBI Taxonomy" id="3056748"/>
    <lineage>
        <taxon>Bacteria</taxon>
        <taxon>Pseudomonadati</taxon>
        <taxon>Gemmatimonadota</taxon>
        <taxon>Gemmatimonadia</taxon>
        <taxon>Candidatus Palauibacterales</taxon>
        <taxon>Candidatus Palauibacteraceae</taxon>
        <taxon>Candidatus Kutchimonas</taxon>
    </lineage>
</organism>
<reference evidence="5 6" key="1">
    <citation type="submission" date="2020-01" db="EMBL/GenBank/DDBJ databases">
        <title>Genomes assembled from Gulf of Kutch pelagic sediment metagenomes.</title>
        <authorList>
            <person name="Chandrashekar M."/>
            <person name="Mahajan M.S."/>
            <person name="Dave K.J."/>
            <person name="Vatsa P."/>
            <person name="Nathani N.M."/>
        </authorList>
    </citation>
    <scope>NUCLEOTIDE SEQUENCE [LARGE SCALE GENOMIC DNA]</scope>
    <source>
        <strain evidence="5">KS3-K002</strain>
    </source>
</reference>
<dbReference type="PROSITE" id="PS00211">
    <property type="entry name" value="ABC_TRANSPORTER_1"/>
    <property type="match status" value="1"/>
</dbReference>
<keyword evidence="3 5" id="KW-0067">ATP-binding</keyword>
<dbReference type="SUPFAM" id="SSF50331">
    <property type="entry name" value="MOP-like"/>
    <property type="match status" value="1"/>
</dbReference>
<evidence type="ECO:0000313" key="6">
    <source>
        <dbReference type="Proteomes" id="UP000702544"/>
    </source>
</evidence>
<comment type="caution">
    <text evidence="5">The sequence shown here is derived from an EMBL/GenBank/DDBJ whole genome shotgun (WGS) entry which is preliminary data.</text>
</comment>
<dbReference type="GO" id="GO:0022857">
    <property type="term" value="F:transmembrane transporter activity"/>
    <property type="evidence" value="ECO:0007669"/>
    <property type="project" value="InterPro"/>
</dbReference>
<dbReference type="Pfam" id="PF08402">
    <property type="entry name" value="TOBE_2"/>
    <property type="match status" value="1"/>
</dbReference>
<dbReference type="GO" id="GO:0005524">
    <property type="term" value="F:ATP binding"/>
    <property type="evidence" value="ECO:0007669"/>
    <property type="project" value="UniProtKB-KW"/>
</dbReference>
<dbReference type="FunFam" id="3.40.50.300:FF:000425">
    <property type="entry name" value="Probable ABC transporter, ATP-binding subunit"/>
    <property type="match status" value="1"/>
</dbReference>
<evidence type="ECO:0000259" key="4">
    <source>
        <dbReference type="PROSITE" id="PS50893"/>
    </source>
</evidence>
<evidence type="ECO:0000256" key="3">
    <source>
        <dbReference type="ARBA" id="ARBA00022840"/>
    </source>
</evidence>
<dbReference type="PANTHER" id="PTHR42781">
    <property type="entry name" value="SPERMIDINE/PUTRESCINE IMPORT ATP-BINDING PROTEIN POTA"/>
    <property type="match status" value="1"/>
</dbReference>
<evidence type="ECO:0000256" key="1">
    <source>
        <dbReference type="ARBA" id="ARBA00022448"/>
    </source>
</evidence>
<dbReference type="InterPro" id="IPR003593">
    <property type="entry name" value="AAA+_ATPase"/>
</dbReference>
<keyword evidence="1" id="KW-0813">Transport</keyword>
<dbReference type="Gene3D" id="2.40.50.100">
    <property type="match status" value="1"/>
</dbReference>
<dbReference type="SMART" id="SM00382">
    <property type="entry name" value="AAA"/>
    <property type="match status" value="1"/>
</dbReference>
<sequence>MSEDPFLHLDRLTRTFSGSLAVRELTLEIAEHEIVTLLGPSGCGKTTTLRLVAGFETPDAGHIRLRGRDLTRTAPQRRGFGMVFQHYALFPHLDVGSNVAFGLERSGLDRDAVEVRVAGALDLVGLPGTQRRSVGSLSGGQQQRVALARALAPEPEVLLLDEPLSNLDAALRERTRRELRTLVKEIGITSIYVTHDQEEAFALSDRIAVMREGHLDQVGLAEELYRRPATEFVATFLGRVGVVAATVERFSPNGDVVCRLPGDATWTATAPAAEPPLEPGAAIRLMARPEAVEICGPDEAEAVRGVVDDRRFAGSVYVYTIEVEGGRLEVQATGDVARVGAAVGLRPPSAPDGLFAFPARSSEAAR</sequence>
<dbReference type="InterPro" id="IPR013611">
    <property type="entry name" value="Transp-assoc_OB_typ2"/>
</dbReference>
<dbReference type="EMBL" id="JAACAK010000049">
    <property type="protein sequence ID" value="NIR74908.1"/>
    <property type="molecule type" value="Genomic_DNA"/>
</dbReference>
<dbReference type="AlphaFoldDB" id="A0AAE4Z8F8"/>
<evidence type="ECO:0000256" key="2">
    <source>
        <dbReference type="ARBA" id="ARBA00022741"/>
    </source>
</evidence>
<dbReference type="InterPro" id="IPR050093">
    <property type="entry name" value="ABC_SmlMolc_Importer"/>
</dbReference>
<dbReference type="PANTHER" id="PTHR42781:SF4">
    <property type="entry name" value="SPERMIDINE_PUTRESCINE IMPORT ATP-BINDING PROTEIN POTA"/>
    <property type="match status" value="1"/>
</dbReference>
<dbReference type="InterPro" id="IPR017871">
    <property type="entry name" value="ABC_transporter-like_CS"/>
</dbReference>
<name>A0AAE4Z8F8_9BACT</name>
<dbReference type="GO" id="GO:0043190">
    <property type="term" value="C:ATP-binding cassette (ABC) transporter complex"/>
    <property type="evidence" value="ECO:0007669"/>
    <property type="project" value="InterPro"/>
</dbReference>
<dbReference type="InterPro" id="IPR003439">
    <property type="entry name" value="ABC_transporter-like_ATP-bd"/>
</dbReference>
<protein>
    <submittedName>
        <fullName evidence="5">ABC transporter ATP-binding protein</fullName>
    </submittedName>
</protein>
<evidence type="ECO:0000313" key="5">
    <source>
        <dbReference type="EMBL" id="NIR74908.1"/>
    </source>
</evidence>
<keyword evidence="2" id="KW-0547">Nucleotide-binding</keyword>
<dbReference type="GO" id="GO:0015697">
    <property type="term" value="P:quaternary ammonium group transport"/>
    <property type="evidence" value="ECO:0007669"/>
    <property type="project" value="UniProtKB-ARBA"/>
</dbReference>
<dbReference type="InterPro" id="IPR008995">
    <property type="entry name" value="Mo/tungstate-bd_C_term_dom"/>
</dbReference>
<gene>
    <name evidence="5" type="ORF">GWO12_07310</name>
</gene>
<dbReference type="Gene3D" id="3.40.50.300">
    <property type="entry name" value="P-loop containing nucleotide triphosphate hydrolases"/>
    <property type="match status" value="1"/>
</dbReference>
<accession>A0AAE4Z8F8</accession>
<proteinExistence type="predicted"/>
<dbReference type="GO" id="GO:0016887">
    <property type="term" value="F:ATP hydrolysis activity"/>
    <property type="evidence" value="ECO:0007669"/>
    <property type="project" value="InterPro"/>
</dbReference>
<dbReference type="PROSITE" id="PS50893">
    <property type="entry name" value="ABC_TRANSPORTER_2"/>
    <property type="match status" value="1"/>
</dbReference>
<dbReference type="InterPro" id="IPR027417">
    <property type="entry name" value="P-loop_NTPase"/>
</dbReference>
<dbReference type="SUPFAM" id="SSF52540">
    <property type="entry name" value="P-loop containing nucleoside triphosphate hydrolases"/>
    <property type="match status" value="1"/>
</dbReference>